<proteinExistence type="predicted"/>
<dbReference type="Proteomes" id="UP001163828">
    <property type="component" value="Unassembled WGS sequence"/>
</dbReference>
<evidence type="ECO:0008006" key="3">
    <source>
        <dbReference type="Google" id="ProtNLM"/>
    </source>
</evidence>
<gene>
    <name evidence="1" type="ORF">F5050DRAFT_1540077</name>
</gene>
<feature type="non-terminal residue" evidence="1">
    <location>
        <position position="158"/>
    </location>
</feature>
<comment type="caution">
    <text evidence="1">The sequence shown here is derived from an EMBL/GenBank/DDBJ whole genome shotgun (WGS) entry which is preliminary data.</text>
</comment>
<organism evidence="1 2">
    <name type="scientific">Lentinula boryana</name>
    <dbReference type="NCBI Taxonomy" id="40481"/>
    <lineage>
        <taxon>Eukaryota</taxon>
        <taxon>Fungi</taxon>
        <taxon>Dikarya</taxon>
        <taxon>Basidiomycota</taxon>
        <taxon>Agaricomycotina</taxon>
        <taxon>Agaricomycetes</taxon>
        <taxon>Agaricomycetidae</taxon>
        <taxon>Agaricales</taxon>
        <taxon>Marasmiineae</taxon>
        <taxon>Omphalotaceae</taxon>
        <taxon>Lentinula</taxon>
    </lineage>
</organism>
<dbReference type="PANTHER" id="PTHR42648:SF28">
    <property type="entry name" value="TRANSPOSON-ENCODED PROTEIN WITH RIBONUCLEASE H-LIKE AND RETROVIRUS ZINC FINGER-LIKE DOMAINS"/>
    <property type="match status" value="1"/>
</dbReference>
<dbReference type="EMBL" id="MU790621">
    <property type="protein sequence ID" value="KAJ3996242.1"/>
    <property type="molecule type" value="Genomic_DNA"/>
</dbReference>
<dbReference type="PANTHER" id="PTHR42648">
    <property type="entry name" value="TRANSPOSASE, PUTATIVE-RELATED"/>
    <property type="match status" value="1"/>
</dbReference>
<reference evidence="1" key="1">
    <citation type="submission" date="2022-08" db="EMBL/GenBank/DDBJ databases">
        <authorList>
            <consortium name="DOE Joint Genome Institute"/>
            <person name="Min B."/>
            <person name="Riley R."/>
            <person name="Sierra-Patev S."/>
            <person name="Naranjo-Ortiz M."/>
            <person name="Looney B."/>
            <person name="Konkel Z."/>
            <person name="Slot J.C."/>
            <person name="Sakamoto Y."/>
            <person name="Steenwyk J.L."/>
            <person name="Rokas A."/>
            <person name="Carro J."/>
            <person name="Camarero S."/>
            <person name="Ferreira P."/>
            <person name="Molpeceres G."/>
            <person name="Ruiz-Duenas F.J."/>
            <person name="Serrano A."/>
            <person name="Henrissat B."/>
            <person name="Drula E."/>
            <person name="Hughes K.W."/>
            <person name="Mata J.L."/>
            <person name="Ishikawa N.K."/>
            <person name="Vargas-Isla R."/>
            <person name="Ushijima S."/>
            <person name="Smith C.A."/>
            <person name="Ahrendt S."/>
            <person name="Andreopoulos W."/>
            <person name="He G."/>
            <person name="Labutti K."/>
            <person name="Lipzen A."/>
            <person name="Ng V."/>
            <person name="Sandor L."/>
            <person name="Barry K."/>
            <person name="Martinez A.T."/>
            <person name="Xiao Y."/>
            <person name="Gibbons J.G."/>
            <person name="Terashima K."/>
            <person name="Hibbett D.S."/>
            <person name="Grigoriev I.V."/>
        </authorList>
    </citation>
    <scope>NUCLEOTIDE SEQUENCE</scope>
    <source>
        <strain evidence="1">TFB10827</strain>
    </source>
</reference>
<evidence type="ECO:0000313" key="2">
    <source>
        <dbReference type="Proteomes" id="UP001163828"/>
    </source>
</evidence>
<protein>
    <recommendedName>
        <fullName evidence="3">GAG-pre-integrase domain-containing protein</fullName>
    </recommendedName>
</protein>
<sequence length="158" mass="17284">LVSMGKLDDHGFTATFADGKCTIHGPSGELVGEIPKTQGGLYRVDRGGMKGKSSEAAAVETITLDQLHRRMGHISPKVTQMMVKNGFATGIKLDGQGPQDIFWESCVYAKATRKPIAKERKGENRATSFGEEVHTDLWGPAPVESLRGKRYYISFIND</sequence>
<evidence type="ECO:0000313" key="1">
    <source>
        <dbReference type="EMBL" id="KAJ3996242.1"/>
    </source>
</evidence>
<feature type="non-terminal residue" evidence="1">
    <location>
        <position position="1"/>
    </location>
</feature>
<accession>A0ABQ8QCI4</accession>
<keyword evidence="2" id="KW-1185">Reference proteome</keyword>
<dbReference type="InterPro" id="IPR039537">
    <property type="entry name" value="Retrotran_Ty1/copia-like"/>
</dbReference>
<name>A0ABQ8QCI4_9AGAR</name>